<evidence type="ECO:0000313" key="2">
    <source>
        <dbReference type="EMBL" id="QNR69784.1"/>
    </source>
</evidence>
<dbReference type="Proteomes" id="UP000516384">
    <property type="component" value="Chromosome"/>
</dbReference>
<dbReference type="PANTHER" id="PTHR36503">
    <property type="entry name" value="BLR2520 PROTEIN"/>
    <property type="match status" value="1"/>
</dbReference>
<dbReference type="Pfam" id="PF00903">
    <property type="entry name" value="Glyoxalase"/>
    <property type="match status" value="1"/>
</dbReference>
<evidence type="ECO:0000313" key="3">
    <source>
        <dbReference type="Proteomes" id="UP000516384"/>
    </source>
</evidence>
<dbReference type="PROSITE" id="PS51819">
    <property type="entry name" value="VOC"/>
    <property type="match status" value="1"/>
</dbReference>
<dbReference type="RefSeq" id="WP_190299383.1">
    <property type="nucleotide sequence ID" value="NZ_CP061172.1"/>
</dbReference>
<dbReference type="SUPFAM" id="SSF54593">
    <property type="entry name" value="Glyoxalase/Bleomycin resistance protein/Dihydroxybiphenyl dioxygenase"/>
    <property type="match status" value="1"/>
</dbReference>
<dbReference type="Gene3D" id="3.10.180.10">
    <property type="entry name" value="2,3-Dihydroxybiphenyl 1,2-Dioxygenase, domain 1"/>
    <property type="match status" value="1"/>
</dbReference>
<dbReference type="EMBL" id="CP061172">
    <property type="protein sequence ID" value="QNR69784.1"/>
    <property type="molecule type" value="Genomic_DNA"/>
</dbReference>
<dbReference type="InterPro" id="IPR029068">
    <property type="entry name" value="Glyas_Bleomycin-R_OHBP_Dase"/>
</dbReference>
<organism evidence="2 3">
    <name type="scientific">Paenibacillus peoriae</name>
    <dbReference type="NCBI Taxonomy" id="59893"/>
    <lineage>
        <taxon>Bacteria</taxon>
        <taxon>Bacillati</taxon>
        <taxon>Bacillota</taxon>
        <taxon>Bacilli</taxon>
        <taxon>Bacillales</taxon>
        <taxon>Paenibacillaceae</taxon>
        <taxon>Paenibacillus</taxon>
    </lineage>
</organism>
<dbReference type="InterPro" id="IPR004360">
    <property type="entry name" value="Glyas_Fos-R_dOase_dom"/>
</dbReference>
<accession>A0A7H0YFC6</accession>
<dbReference type="AlphaFoldDB" id="A0A7H0YFC6"/>
<protein>
    <submittedName>
        <fullName evidence="2">VOC family protein</fullName>
    </submittedName>
</protein>
<name>A0A7H0YFC6_9BACL</name>
<reference evidence="2 3" key="1">
    <citation type="submission" date="2020-09" db="EMBL/GenBank/DDBJ databases">
        <title>Characterization of Paenibacillus peoriae strain ZF390 with broad-spectrum antimicrobial activity as a potential biocontrol agent.</title>
        <authorList>
            <person name="Li L."/>
            <person name="Zhao Y."/>
            <person name="Li B."/>
            <person name="Xie X."/>
        </authorList>
    </citation>
    <scope>NUCLEOTIDE SEQUENCE [LARGE SCALE GENOMIC DNA]</scope>
    <source>
        <strain evidence="2 3">ZF390</strain>
    </source>
</reference>
<proteinExistence type="predicted"/>
<sequence length="125" mass="14424">MAVKLKRLSIFVKEMKRSLDFYRTLGLEISERANEEHHIEVAYNDVILSFDTWESAQMILGDQQKPAGYRMEMAFQFGSKEALDESYSRLTVQGYEGHFEPNDTPWGERYAIIKDPDGNLISLVA</sequence>
<dbReference type="InterPro" id="IPR037523">
    <property type="entry name" value="VOC_core"/>
</dbReference>
<dbReference type="PANTHER" id="PTHR36503:SF3">
    <property type="entry name" value="BLR0126 PROTEIN"/>
    <property type="match status" value="1"/>
</dbReference>
<evidence type="ECO:0000259" key="1">
    <source>
        <dbReference type="PROSITE" id="PS51819"/>
    </source>
</evidence>
<gene>
    <name evidence="2" type="ORF">IAQ67_12690</name>
</gene>
<feature type="domain" description="VOC" evidence="1">
    <location>
        <begin position="4"/>
        <end position="125"/>
    </location>
</feature>